<protein>
    <submittedName>
        <fullName evidence="1">ATP-binding protein</fullName>
    </submittedName>
</protein>
<dbReference type="RefSeq" id="WP_238289792.1">
    <property type="nucleotide sequence ID" value="NZ_BPQS01000017.1"/>
</dbReference>
<dbReference type="Proteomes" id="UP001244297">
    <property type="component" value="Unassembled WGS sequence"/>
</dbReference>
<sequence length="657" mass="74804">MANLESDIVGRVNRLALRPTEKNTLLPLMEAISNSIHSITELYGDVAAKRGWVVVRIHRLGDQLDSRVIGFDIEDNGVGFTNDNFRSFCTPDSRWKEQRGGKGVGRLAWLKVFERIKVDSTYRGANGWERRSFDFRLSETNQVAEQEVEVEEERHHTKITFRAFKSAFENKCPIKAGVIENRIAAHFVPLFVAGNAPHVTVEDEGVTDIQNLFAESIVDQHTADLTIGSGDDAFPLKVWSLKCNKRMRFDPPSFNFAFISGDSRSVIDYAIDEQLGLKALDGEHVYIACASSPYLDQKVNSERTAFTLDAAEVDEIKREIAAAARHYLRPYIEQAISRKVETTRELIAENPQFLYLADDLDTFAESLQPNSFGKEEIFLEMSRARFRRQKRFVSLEKSIKAGELLKGPLVEKVEEYTQYIAEEKKGALAEYVTKRKAVLDMFETLLEYSEPAKEAYSKEDALHQLFCPMRIDSKGLKIEDHNLWLLDDRLAFFNFFASDQLLNQYTTSDSEERPDLAFFYNSCVAWREREGTDTIVLVEFKRPMREDYSKGKDPVQQVLSYVERLQNPQGEVDIRGRAILGITPSTSFHCYIVADITPQLRDKMIGRFAKTPDGKGYFGYSTGPAAFVEVIPFGKVLHDARLRNSIFFEKLGITNTG</sequence>
<dbReference type="InterPro" id="IPR036890">
    <property type="entry name" value="HATPase_C_sf"/>
</dbReference>
<keyword evidence="1" id="KW-0547">Nucleotide-binding</keyword>
<proteinExistence type="predicted"/>
<dbReference type="Gene3D" id="3.30.565.10">
    <property type="entry name" value="Histidine kinase-like ATPase, C-terminal domain"/>
    <property type="match status" value="1"/>
</dbReference>
<organism evidence="1 2">
    <name type="scientific">Methylobacterium longum</name>
    <dbReference type="NCBI Taxonomy" id="767694"/>
    <lineage>
        <taxon>Bacteria</taxon>
        <taxon>Pseudomonadati</taxon>
        <taxon>Pseudomonadota</taxon>
        <taxon>Alphaproteobacteria</taxon>
        <taxon>Hyphomicrobiales</taxon>
        <taxon>Methylobacteriaceae</taxon>
        <taxon>Methylobacterium</taxon>
    </lineage>
</organism>
<evidence type="ECO:0000313" key="1">
    <source>
        <dbReference type="EMBL" id="MDN3570154.1"/>
    </source>
</evidence>
<keyword evidence="2" id="KW-1185">Reference proteome</keyword>
<dbReference type="SUPFAM" id="SSF55874">
    <property type="entry name" value="ATPase domain of HSP90 chaperone/DNA topoisomerase II/histidine kinase"/>
    <property type="match status" value="1"/>
</dbReference>
<evidence type="ECO:0000313" key="2">
    <source>
        <dbReference type="Proteomes" id="UP001244297"/>
    </source>
</evidence>
<accession>A0ABT8AK59</accession>
<name>A0ABT8AK59_9HYPH</name>
<dbReference type="GO" id="GO:0005524">
    <property type="term" value="F:ATP binding"/>
    <property type="evidence" value="ECO:0007669"/>
    <property type="project" value="UniProtKB-KW"/>
</dbReference>
<dbReference type="EMBL" id="JAUFPT010000016">
    <property type="protein sequence ID" value="MDN3570154.1"/>
    <property type="molecule type" value="Genomic_DNA"/>
</dbReference>
<keyword evidence="1" id="KW-0067">ATP-binding</keyword>
<gene>
    <name evidence="1" type="ORF">QWZ18_05880</name>
</gene>
<comment type="caution">
    <text evidence="1">The sequence shown here is derived from an EMBL/GenBank/DDBJ whole genome shotgun (WGS) entry which is preliminary data.</text>
</comment>
<reference evidence="2" key="1">
    <citation type="journal article" date="2019" name="Int. J. Syst. Evol. Microbiol.">
        <title>The Global Catalogue of Microorganisms (GCM) 10K type strain sequencing project: providing services to taxonomists for standard genome sequencing and annotation.</title>
        <authorList>
            <consortium name="The Broad Institute Genomics Platform"/>
            <consortium name="The Broad Institute Genome Sequencing Center for Infectious Disease"/>
            <person name="Wu L."/>
            <person name="Ma J."/>
        </authorList>
    </citation>
    <scope>NUCLEOTIDE SEQUENCE [LARGE SCALE GENOMIC DNA]</scope>
    <source>
        <strain evidence="2">CECT 7806</strain>
    </source>
</reference>